<gene>
    <name evidence="3" type="ORF">GCM10011372_31650</name>
</gene>
<feature type="compositionally biased region" description="Gly residues" evidence="1">
    <location>
        <begin position="14"/>
        <end position="48"/>
    </location>
</feature>
<name>A0A917UWN5_9MICO</name>
<organism evidence="3 4">
    <name type="scientific">Agromyces bauzanensis</name>
    <dbReference type="NCBI Taxonomy" id="1308924"/>
    <lineage>
        <taxon>Bacteria</taxon>
        <taxon>Bacillati</taxon>
        <taxon>Actinomycetota</taxon>
        <taxon>Actinomycetes</taxon>
        <taxon>Micrococcales</taxon>
        <taxon>Microbacteriaceae</taxon>
        <taxon>Agromyces</taxon>
    </lineage>
</organism>
<dbReference type="PANTHER" id="PTHR33164:SF57">
    <property type="entry name" value="MARR-FAMILY TRANSCRIPTIONAL REGULATOR"/>
    <property type="match status" value="1"/>
</dbReference>
<evidence type="ECO:0000313" key="3">
    <source>
        <dbReference type="EMBL" id="GGJ90797.1"/>
    </source>
</evidence>
<protein>
    <recommendedName>
        <fullName evidence="2">HTH marR-type domain-containing protein</fullName>
    </recommendedName>
</protein>
<evidence type="ECO:0000256" key="1">
    <source>
        <dbReference type="SAM" id="MobiDB-lite"/>
    </source>
</evidence>
<evidence type="ECO:0000313" key="4">
    <source>
        <dbReference type="Proteomes" id="UP000636956"/>
    </source>
</evidence>
<dbReference type="PROSITE" id="PS50995">
    <property type="entry name" value="HTH_MARR_2"/>
    <property type="match status" value="1"/>
</dbReference>
<dbReference type="Pfam" id="PF12802">
    <property type="entry name" value="MarR_2"/>
    <property type="match status" value="1"/>
</dbReference>
<dbReference type="InterPro" id="IPR036388">
    <property type="entry name" value="WH-like_DNA-bd_sf"/>
</dbReference>
<dbReference type="Proteomes" id="UP000636956">
    <property type="component" value="Unassembled WGS sequence"/>
</dbReference>
<feature type="compositionally biased region" description="Gly residues" evidence="1">
    <location>
        <begin position="60"/>
        <end position="69"/>
    </location>
</feature>
<keyword evidence="4" id="KW-1185">Reference proteome</keyword>
<dbReference type="SMART" id="SM00347">
    <property type="entry name" value="HTH_MARR"/>
    <property type="match status" value="1"/>
</dbReference>
<feature type="region of interest" description="Disordered" evidence="1">
    <location>
        <begin position="12"/>
        <end position="69"/>
    </location>
</feature>
<comment type="caution">
    <text evidence="3">The sequence shown here is derived from an EMBL/GenBank/DDBJ whole genome shotgun (WGS) entry which is preliminary data.</text>
</comment>
<dbReference type="GO" id="GO:0003700">
    <property type="term" value="F:DNA-binding transcription factor activity"/>
    <property type="evidence" value="ECO:0007669"/>
    <property type="project" value="InterPro"/>
</dbReference>
<dbReference type="SUPFAM" id="SSF46785">
    <property type="entry name" value="Winged helix' DNA-binding domain"/>
    <property type="match status" value="1"/>
</dbReference>
<dbReference type="PANTHER" id="PTHR33164">
    <property type="entry name" value="TRANSCRIPTIONAL REGULATOR, MARR FAMILY"/>
    <property type="match status" value="1"/>
</dbReference>
<evidence type="ECO:0000259" key="2">
    <source>
        <dbReference type="PROSITE" id="PS50995"/>
    </source>
</evidence>
<dbReference type="InterPro" id="IPR036390">
    <property type="entry name" value="WH_DNA-bd_sf"/>
</dbReference>
<dbReference type="AlphaFoldDB" id="A0A917UWN5"/>
<reference evidence="3" key="1">
    <citation type="journal article" date="2014" name="Int. J. Syst. Evol. Microbiol.">
        <title>Complete genome sequence of Corynebacterium casei LMG S-19264T (=DSM 44701T), isolated from a smear-ripened cheese.</title>
        <authorList>
            <consortium name="US DOE Joint Genome Institute (JGI-PGF)"/>
            <person name="Walter F."/>
            <person name="Albersmeier A."/>
            <person name="Kalinowski J."/>
            <person name="Ruckert C."/>
        </authorList>
    </citation>
    <scope>NUCLEOTIDE SEQUENCE</scope>
    <source>
        <strain evidence="3">CGMCC 1.8984</strain>
    </source>
</reference>
<dbReference type="InterPro" id="IPR000835">
    <property type="entry name" value="HTH_MarR-typ"/>
</dbReference>
<proteinExistence type="predicted"/>
<reference evidence="3" key="2">
    <citation type="submission" date="2020-09" db="EMBL/GenBank/DDBJ databases">
        <authorList>
            <person name="Sun Q."/>
            <person name="Zhou Y."/>
        </authorList>
    </citation>
    <scope>NUCLEOTIDE SEQUENCE</scope>
    <source>
        <strain evidence="3">CGMCC 1.8984</strain>
    </source>
</reference>
<dbReference type="InterPro" id="IPR039422">
    <property type="entry name" value="MarR/SlyA-like"/>
</dbReference>
<accession>A0A917UWN5</accession>
<dbReference type="Gene3D" id="1.10.10.10">
    <property type="entry name" value="Winged helix-like DNA-binding domain superfamily/Winged helix DNA-binding domain"/>
    <property type="match status" value="1"/>
</dbReference>
<dbReference type="PRINTS" id="PR00598">
    <property type="entry name" value="HTHMARR"/>
</dbReference>
<dbReference type="GO" id="GO:0006950">
    <property type="term" value="P:response to stress"/>
    <property type="evidence" value="ECO:0007669"/>
    <property type="project" value="TreeGrafter"/>
</dbReference>
<dbReference type="EMBL" id="BMMD01000022">
    <property type="protein sequence ID" value="GGJ90797.1"/>
    <property type="molecule type" value="Genomic_DNA"/>
</dbReference>
<feature type="domain" description="HTH marR-type" evidence="2">
    <location>
        <begin position="1"/>
        <end position="174"/>
    </location>
</feature>
<sequence length="179" mass="18413">MAIEAALGALRGRGSNGPFGWGPGGGPFGWGPGGPGAGHRHGGAGGPFGAHSHRDHGGPNRHGGPGGRGGHAAIRLLMVLADHGPSSVTDLAAAIGVDQPRASRLVQAAADAGHVRRDVDPSDARRSILVITDAGRTALSSLLDHRRGAVERALADFSPDERRQFATLLTRFTEAWRRG</sequence>